<organism evidence="2 3">
    <name type="scientific">Cellulomonas septica</name>
    <dbReference type="NCBI Taxonomy" id="285080"/>
    <lineage>
        <taxon>Bacteria</taxon>
        <taxon>Bacillati</taxon>
        <taxon>Actinomycetota</taxon>
        <taxon>Actinomycetes</taxon>
        <taxon>Micrococcales</taxon>
        <taxon>Cellulomonadaceae</taxon>
        <taxon>Cellulomonas</taxon>
    </lineage>
</organism>
<evidence type="ECO:0000313" key="3">
    <source>
        <dbReference type="Proteomes" id="UP000777774"/>
    </source>
</evidence>
<feature type="compositionally biased region" description="Basic and acidic residues" evidence="1">
    <location>
        <begin position="11"/>
        <end position="25"/>
    </location>
</feature>
<keyword evidence="3" id="KW-1185">Reference proteome</keyword>
<evidence type="ECO:0000313" key="2">
    <source>
        <dbReference type="EMBL" id="NKY40897.1"/>
    </source>
</evidence>
<comment type="caution">
    <text evidence="2">The sequence shown here is derived from an EMBL/GenBank/DDBJ whole genome shotgun (WGS) entry which is preliminary data.</text>
</comment>
<protein>
    <submittedName>
        <fullName evidence="2">Peptidase S32</fullName>
    </submittedName>
</protein>
<feature type="region of interest" description="Disordered" evidence="1">
    <location>
        <begin position="1"/>
        <end position="25"/>
    </location>
</feature>
<name>A0ABX1K4K8_9CELL</name>
<evidence type="ECO:0000256" key="1">
    <source>
        <dbReference type="SAM" id="MobiDB-lite"/>
    </source>
</evidence>
<reference evidence="2 3" key="1">
    <citation type="submission" date="2020-04" db="EMBL/GenBank/DDBJ databases">
        <title>MicrobeNet Type strains.</title>
        <authorList>
            <person name="Nicholson A.C."/>
        </authorList>
    </citation>
    <scope>NUCLEOTIDE SEQUENCE [LARGE SCALE GENOMIC DNA]</scope>
    <source>
        <strain evidence="2 3">ATCC BAA-787</strain>
    </source>
</reference>
<gene>
    <name evidence="2" type="ORF">HGA02_15595</name>
</gene>
<dbReference type="Proteomes" id="UP000777774">
    <property type="component" value="Unassembled WGS sequence"/>
</dbReference>
<dbReference type="InterPro" id="IPR043504">
    <property type="entry name" value="Peptidase_S1_PA_chymotrypsin"/>
</dbReference>
<dbReference type="Gene3D" id="2.40.10.10">
    <property type="entry name" value="Trypsin-like serine proteases"/>
    <property type="match status" value="1"/>
</dbReference>
<sequence>MTEQDSAPEPLSREQIRPTKRTHEDSLIARPGVVGVDIGEKWSDGRPTGRQAIVVHVTRKLDAADLDDDQRIPAAIDGVPTDVVEHRVVLHHEAPAVDDVTTLMRGRVRPLAGGISIGPVDPVTIQGATSAELRSVNGTLGVVVVERHTGRALALTNWHVAAGDGLEDVGSRWVQPALADGAARGDQFGLLVRGTLTDRIDAAVVAIAPGAAWVPGVVGIGAVTGSAPAVDGSVVRKHGRTTGLRTGRVVSTDFTTSVDFGPGIGWRTLRDQIRVEPDEGQPSFSAGGDSGSVVVDEDGKVVGLLWAGEGDGSFSVANPIAAVLSTLGVDVATPASVRAARARQAALARRAGQLRAAQQRATGG</sequence>
<proteinExistence type="predicted"/>
<dbReference type="SUPFAM" id="SSF50494">
    <property type="entry name" value="Trypsin-like serine proteases"/>
    <property type="match status" value="1"/>
</dbReference>
<feature type="non-terminal residue" evidence="2">
    <location>
        <position position="364"/>
    </location>
</feature>
<dbReference type="InterPro" id="IPR009003">
    <property type="entry name" value="Peptidase_S1_PA"/>
</dbReference>
<dbReference type="EMBL" id="JAAXOY010000494">
    <property type="protein sequence ID" value="NKY40897.1"/>
    <property type="molecule type" value="Genomic_DNA"/>
</dbReference>
<accession>A0ABX1K4K8</accession>